<organism evidence="10 11">
    <name type="scientific">Actinomadura rayongensis</name>
    <dbReference type="NCBI Taxonomy" id="1429076"/>
    <lineage>
        <taxon>Bacteria</taxon>
        <taxon>Bacillati</taxon>
        <taxon>Actinomycetota</taxon>
        <taxon>Actinomycetes</taxon>
        <taxon>Streptosporangiales</taxon>
        <taxon>Thermomonosporaceae</taxon>
        <taxon>Actinomadura</taxon>
    </lineage>
</organism>
<comment type="similarity">
    <text evidence="8">Belongs to the binding-protein-dependent transport system permease family.</text>
</comment>
<feature type="transmembrane region" description="Helical" evidence="8">
    <location>
        <begin position="20"/>
        <end position="44"/>
    </location>
</feature>
<dbReference type="InterPro" id="IPR035906">
    <property type="entry name" value="MetI-like_sf"/>
</dbReference>
<sequence length="219" mass="24487">MMEWDWHYTGDILPDLLDGLRVTVTATLLGYVIAVLLGLVWTLLRRTPSAVVNQTVRWVTEFVRSTPLLVQLFFLYYVLPTWGITLGPLTAGVIGLGLHYSTYTAEVYRGGIDDVPRGQWEAAVALNLPRSRTWLDVILPQAIRRVVPTLGNYLIAMFKDSPLLLGINVAELLNTAYTTGTHTLRFLEPITLVGVLFVLVSVVSSVLVRRLERRSHATD</sequence>
<keyword evidence="6 8" id="KW-1133">Transmembrane helix</keyword>
<dbReference type="GO" id="GO:0022857">
    <property type="term" value="F:transmembrane transporter activity"/>
    <property type="evidence" value="ECO:0007669"/>
    <property type="project" value="InterPro"/>
</dbReference>
<feature type="transmembrane region" description="Helical" evidence="8">
    <location>
        <begin position="190"/>
        <end position="208"/>
    </location>
</feature>
<keyword evidence="11" id="KW-1185">Reference proteome</keyword>
<evidence type="ECO:0000256" key="6">
    <source>
        <dbReference type="ARBA" id="ARBA00022989"/>
    </source>
</evidence>
<dbReference type="PANTHER" id="PTHR30614:SF0">
    <property type="entry name" value="L-CYSTINE TRANSPORT SYSTEM PERMEASE PROTEIN TCYL"/>
    <property type="match status" value="1"/>
</dbReference>
<dbReference type="OrthoDB" id="92598at2"/>
<gene>
    <name evidence="10" type="primary">ehuD</name>
    <name evidence="10" type="ORF">GQ466_08865</name>
</gene>
<dbReference type="NCBIfam" id="TIGR03003">
    <property type="entry name" value="ectoine_ehuD"/>
    <property type="match status" value="1"/>
</dbReference>
<dbReference type="InterPro" id="IPR010065">
    <property type="entry name" value="AA_ABC_transptr_permease_3TM"/>
</dbReference>
<evidence type="ECO:0000256" key="3">
    <source>
        <dbReference type="ARBA" id="ARBA00022475"/>
    </source>
</evidence>
<dbReference type="NCBIfam" id="TIGR01726">
    <property type="entry name" value="HEQRo_perm_3TM"/>
    <property type="match status" value="1"/>
</dbReference>
<keyword evidence="2 8" id="KW-0813">Transport</keyword>
<keyword evidence="5" id="KW-0029">Amino-acid transport</keyword>
<evidence type="ECO:0000313" key="11">
    <source>
        <dbReference type="Proteomes" id="UP000431901"/>
    </source>
</evidence>
<feature type="domain" description="ABC transmembrane type-1" evidence="9">
    <location>
        <begin position="16"/>
        <end position="208"/>
    </location>
</feature>
<accession>A0A6I4W1T4</accession>
<dbReference type="PROSITE" id="PS50928">
    <property type="entry name" value="ABC_TM1"/>
    <property type="match status" value="1"/>
</dbReference>
<evidence type="ECO:0000256" key="1">
    <source>
        <dbReference type="ARBA" id="ARBA00004651"/>
    </source>
</evidence>
<dbReference type="InterPro" id="IPR014341">
    <property type="entry name" value="Ectoine_EhuD"/>
</dbReference>
<dbReference type="Gene3D" id="1.10.3720.10">
    <property type="entry name" value="MetI-like"/>
    <property type="match status" value="1"/>
</dbReference>
<dbReference type="EMBL" id="WUTW01000001">
    <property type="protein sequence ID" value="MXQ64147.1"/>
    <property type="molecule type" value="Genomic_DNA"/>
</dbReference>
<dbReference type="InterPro" id="IPR043429">
    <property type="entry name" value="ArtM/GltK/GlnP/TcyL/YhdX-like"/>
</dbReference>
<name>A0A6I4W1T4_9ACTN</name>
<dbReference type="SUPFAM" id="SSF161098">
    <property type="entry name" value="MetI-like"/>
    <property type="match status" value="1"/>
</dbReference>
<proteinExistence type="inferred from homology"/>
<evidence type="ECO:0000259" key="9">
    <source>
        <dbReference type="PROSITE" id="PS50928"/>
    </source>
</evidence>
<dbReference type="Pfam" id="PF00528">
    <property type="entry name" value="BPD_transp_1"/>
    <property type="match status" value="1"/>
</dbReference>
<evidence type="ECO:0000256" key="5">
    <source>
        <dbReference type="ARBA" id="ARBA00022970"/>
    </source>
</evidence>
<evidence type="ECO:0000256" key="8">
    <source>
        <dbReference type="RuleBase" id="RU363032"/>
    </source>
</evidence>
<keyword evidence="7 8" id="KW-0472">Membrane</keyword>
<dbReference type="GO" id="GO:0006865">
    <property type="term" value="P:amino acid transport"/>
    <property type="evidence" value="ECO:0007669"/>
    <property type="project" value="UniProtKB-KW"/>
</dbReference>
<dbReference type="CDD" id="cd06261">
    <property type="entry name" value="TM_PBP2"/>
    <property type="match status" value="1"/>
</dbReference>
<dbReference type="GO" id="GO:0043190">
    <property type="term" value="C:ATP-binding cassette (ABC) transporter complex"/>
    <property type="evidence" value="ECO:0007669"/>
    <property type="project" value="InterPro"/>
</dbReference>
<comment type="subcellular location">
    <subcellularLocation>
        <location evidence="1 8">Cell membrane</location>
        <topology evidence="1 8">Multi-pass membrane protein</topology>
    </subcellularLocation>
</comment>
<comment type="caution">
    <text evidence="10">The sequence shown here is derived from an EMBL/GenBank/DDBJ whole genome shotgun (WGS) entry which is preliminary data.</text>
</comment>
<dbReference type="AlphaFoldDB" id="A0A6I4W1T4"/>
<dbReference type="PANTHER" id="PTHR30614">
    <property type="entry name" value="MEMBRANE COMPONENT OF AMINO ACID ABC TRANSPORTER"/>
    <property type="match status" value="1"/>
</dbReference>
<keyword evidence="3" id="KW-1003">Cell membrane</keyword>
<dbReference type="InterPro" id="IPR000515">
    <property type="entry name" value="MetI-like"/>
</dbReference>
<keyword evidence="4 8" id="KW-0812">Transmembrane</keyword>
<dbReference type="Proteomes" id="UP000431901">
    <property type="component" value="Unassembled WGS sequence"/>
</dbReference>
<evidence type="ECO:0000256" key="2">
    <source>
        <dbReference type="ARBA" id="ARBA00022448"/>
    </source>
</evidence>
<evidence type="ECO:0000256" key="7">
    <source>
        <dbReference type="ARBA" id="ARBA00023136"/>
    </source>
</evidence>
<protein>
    <submittedName>
        <fullName evidence="10">Ectoine/hydroxyectoine ABC transporter permease subunit EhuD</fullName>
    </submittedName>
</protein>
<evidence type="ECO:0000256" key="4">
    <source>
        <dbReference type="ARBA" id="ARBA00022692"/>
    </source>
</evidence>
<reference evidence="10 11" key="1">
    <citation type="submission" date="2019-12" db="EMBL/GenBank/DDBJ databases">
        <title>Nocardia macrotermitis sp. nov. and Nocardia aurantia sp. nov., isolated from the gut of the fungus growing-termite Macrotermes natalensis.</title>
        <authorList>
            <person name="Christine B."/>
            <person name="Rene B."/>
        </authorList>
    </citation>
    <scope>NUCLEOTIDE SEQUENCE [LARGE SCALE GENOMIC DNA]</scope>
    <source>
        <strain evidence="10 11">DSM 102126</strain>
    </source>
</reference>
<evidence type="ECO:0000313" key="10">
    <source>
        <dbReference type="EMBL" id="MXQ64147.1"/>
    </source>
</evidence>